<accession>A0AAU7PIX6</accession>
<reference evidence="1" key="1">
    <citation type="submission" date="2024-05" db="EMBL/GenBank/DDBJ databases">
        <authorList>
            <person name="Badawy S."/>
            <person name="Skurnik M."/>
        </authorList>
    </citation>
    <scope>NUCLEOTIDE SEQUENCE</scope>
</reference>
<name>A0AAU7PIX6_9CAUD</name>
<proteinExistence type="predicted"/>
<sequence length="131" mass="15302">MIYTLHIKDKMLVILGSCHLYRRWGMRILYSCDKTQYYNPDGTGTVMKDRYNFTSDVRQADDLDSFVGKVYVLVHDDSRGDVLPFSTLSINTFFKYEQFSNSLRMIEIDFDDIPVGIRYEFLHALASIGVY</sequence>
<evidence type="ECO:0000313" key="1">
    <source>
        <dbReference type="EMBL" id="XBS49287.1"/>
    </source>
</evidence>
<dbReference type="EMBL" id="PP777464">
    <property type="protein sequence ID" value="XBS49287.1"/>
    <property type="molecule type" value="Genomic_DNA"/>
</dbReference>
<protein>
    <submittedName>
        <fullName evidence="1">Uncharacterized protein</fullName>
    </submittedName>
</protein>
<organism evidence="1">
    <name type="scientific">Escherichia phage fEgEco12</name>
    <dbReference type="NCBI Taxonomy" id="3158837"/>
    <lineage>
        <taxon>Viruses</taxon>
        <taxon>Duplodnaviria</taxon>
        <taxon>Heunggongvirae</taxon>
        <taxon>Uroviricota</taxon>
        <taxon>Caudoviricetes</taxon>
    </lineage>
</organism>